<dbReference type="Proteomes" id="UP000265643">
    <property type="component" value="Unassembled WGS sequence"/>
</dbReference>
<dbReference type="GO" id="GO:0046452">
    <property type="term" value="P:dihydrofolate metabolic process"/>
    <property type="evidence" value="ECO:0007669"/>
    <property type="project" value="TreeGrafter"/>
</dbReference>
<evidence type="ECO:0000259" key="8">
    <source>
        <dbReference type="PROSITE" id="PS51330"/>
    </source>
</evidence>
<dbReference type="Pfam" id="PF00186">
    <property type="entry name" value="DHFR_1"/>
    <property type="match status" value="1"/>
</dbReference>
<evidence type="ECO:0000313" key="10">
    <source>
        <dbReference type="Proteomes" id="UP000265643"/>
    </source>
</evidence>
<evidence type="ECO:0000256" key="7">
    <source>
        <dbReference type="PIRNR" id="PIRNR000194"/>
    </source>
</evidence>
<keyword evidence="5 7" id="KW-0521">NADP</keyword>
<dbReference type="PANTHER" id="PTHR48069:SF3">
    <property type="entry name" value="DIHYDROFOLATE REDUCTASE"/>
    <property type="match status" value="1"/>
</dbReference>
<keyword evidence="10" id="KW-1185">Reference proteome</keyword>
<comment type="similarity">
    <text evidence="2 7">Belongs to the dihydrofolate reductase family.</text>
</comment>
<gene>
    <name evidence="9" type="primary">folA</name>
    <name evidence="9" type="ORF">KGMB01110_03820</name>
</gene>
<evidence type="ECO:0000313" key="9">
    <source>
        <dbReference type="EMBL" id="GCA65946.1"/>
    </source>
</evidence>
<comment type="catalytic activity">
    <reaction evidence="7">
        <text>(6S)-5,6,7,8-tetrahydrofolate + NADP(+) = 7,8-dihydrofolate + NADPH + H(+)</text>
        <dbReference type="Rhea" id="RHEA:15009"/>
        <dbReference type="ChEBI" id="CHEBI:15378"/>
        <dbReference type="ChEBI" id="CHEBI:57451"/>
        <dbReference type="ChEBI" id="CHEBI:57453"/>
        <dbReference type="ChEBI" id="CHEBI:57783"/>
        <dbReference type="ChEBI" id="CHEBI:58349"/>
        <dbReference type="EC" id="1.5.1.3"/>
    </reaction>
</comment>
<accession>A0A391P1V9</accession>
<dbReference type="GO" id="GO:0006730">
    <property type="term" value="P:one-carbon metabolic process"/>
    <property type="evidence" value="ECO:0007669"/>
    <property type="project" value="UniProtKB-KW"/>
</dbReference>
<evidence type="ECO:0000256" key="4">
    <source>
        <dbReference type="ARBA" id="ARBA00022563"/>
    </source>
</evidence>
<dbReference type="GO" id="GO:0050661">
    <property type="term" value="F:NADP binding"/>
    <property type="evidence" value="ECO:0007669"/>
    <property type="project" value="InterPro"/>
</dbReference>
<comment type="pathway">
    <text evidence="1 7">Cofactor biosynthesis; tetrahydrofolate biosynthesis; 5,6,7,8-tetrahydrofolate from 7,8-dihydrofolate: step 1/1.</text>
</comment>
<comment type="caution">
    <text evidence="9">The sequence shown here is derived from an EMBL/GenBank/DDBJ whole genome shotgun (WGS) entry which is preliminary data.</text>
</comment>
<dbReference type="GO" id="GO:0004146">
    <property type="term" value="F:dihydrofolate reductase activity"/>
    <property type="evidence" value="ECO:0007669"/>
    <property type="project" value="UniProtKB-EC"/>
</dbReference>
<dbReference type="CDD" id="cd00209">
    <property type="entry name" value="DHFR"/>
    <property type="match status" value="1"/>
</dbReference>
<name>A0A391P1V9_9FIRM</name>
<sequence length="162" mass="18805">MKLIAAVDKNWAIGYKNQLLVSIPSDMKQFRQKTTGHIVVMGRKTLESFPGGLPLKNRRNIVLTSNRNYQVKDAVIVHSEEELKEELKKYDTDEIFVIGGESIYRMLEPLCDEAFITKIDHSYQADAHFPNLDADPSWVLKEESEENTCFDLEYVFARYERE</sequence>
<dbReference type="PIRSF" id="PIRSF000194">
    <property type="entry name" value="DHFR"/>
    <property type="match status" value="1"/>
</dbReference>
<dbReference type="GO" id="GO:0046654">
    <property type="term" value="P:tetrahydrofolate biosynthetic process"/>
    <property type="evidence" value="ECO:0007669"/>
    <property type="project" value="UniProtKB-UniPathway"/>
</dbReference>
<dbReference type="PANTHER" id="PTHR48069">
    <property type="entry name" value="DIHYDROFOLATE REDUCTASE"/>
    <property type="match status" value="1"/>
</dbReference>
<evidence type="ECO:0000256" key="3">
    <source>
        <dbReference type="ARBA" id="ARBA00012856"/>
    </source>
</evidence>
<dbReference type="GO" id="GO:0046655">
    <property type="term" value="P:folic acid metabolic process"/>
    <property type="evidence" value="ECO:0007669"/>
    <property type="project" value="TreeGrafter"/>
</dbReference>
<dbReference type="AlphaFoldDB" id="A0A391P1V9"/>
<keyword evidence="4 7" id="KW-0554">One-carbon metabolism</keyword>
<dbReference type="Gene3D" id="3.40.430.10">
    <property type="entry name" value="Dihydrofolate Reductase, subunit A"/>
    <property type="match status" value="1"/>
</dbReference>
<proteinExistence type="inferred from homology"/>
<dbReference type="UniPathway" id="UPA00077">
    <property type="reaction ID" value="UER00158"/>
</dbReference>
<organism evidence="9 10">
    <name type="scientific">Mediterraneibacter butyricigenes</name>
    <dbReference type="NCBI Taxonomy" id="2316025"/>
    <lineage>
        <taxon>Bacteria</taxon>
        <taxon>Bacillati</taxon>
        <taxon>Bacillota</taxon>
        <taxon>Clostridia</taxon>
        <taxon>Lachnospirales</taxon>
        <taxon>Lachnospiraceae</taxon>
        <taxon>Mediterraneibacter</taxon>
    </lineage>
</organism>
<evidence type="ECO:0000256" key="5">
    <source>
        <dbReference type="ARBA" id="ARBA00022857"/>
    </source>
</evidence>
<comment type="function">
    <text evidence="7">Key enzyme in folate metabolism. Catalyzes an essential reaction for de novo glycine and purine synthesis, and for DNA precursor synthesis.</text>
</comment>
<evidence type="ECO:0000256" key="6">
    <source>
        <dbReference type="ARBA" id="ARBA00023002"/>
    </source>
</evidence>
<dbReference type="PROSITE" id="PS51330">
    <property type="entry name" value="DHFR_2"/>
    <property type="match status" value="1"/>
</dbReference>
<protein>
    <recommendedName>
        <fullName evidence="3 7">Dihydrofolate reductase</fullName>
        <ecNumber evidence="3 7">1.5.1.3</ecNumber>
    </recommendedName>
</protein>
<dbReference type="EMBL" id="BHGK01000001">
    <property type="protein sequence ID" value="GCA65946.1"/>
    <property type="molecule type" value="Genomic_DNA"/>
</dbReference>
<dbReference type="InterPro" id="IPR024072">
    <property type="entry name" value="DHFR-like_dom_sf"/>
</dbReference>
<dbReference type="RefSeq" id="WP_119297391.1">
    <property type="nucleotide sequence ID" value="NZ_BHGK01000001.1"/>
</dbReference>
<feature type="domain" description="DHFR" evidence="8">
    <location>
        <begin position="1"/>
        <end position="162"/>
    </location>
</feature>
<reference evidence="10" key="1">
    <citation type="submission" date="2018-09" db="EMBL/GenBank/DDBJ databases">
        <title>Draft Genome Sequence of Mediterraneibacter sp. KCTC 15684.</title>
        <authorList>
            <person name="Kim J.S."/>
            <person name="Han K.I."/>
            <person name="Suh M.K."/>
            <person name="Lee K.C."/>
            <person name="Eom M.K."/>
            <person name="Lee J.H."/>
            <person name="Park S.H."/>
            <person name="Kang S.W."/>
            <person name="Park J.E."/>
            <person name="Oh B.S."/>
            <person name="Yu S.Y."/>
            <person name="Choi S.H."/>
            <person name="Lee D.H."/>
            <person name="Yoon H."/>
            <person name="Kim B."/>
            <person name="Yang S.J."/>
            <person name="Lee J.S."/>
        </authorList>
    </citation>
    <scope>NUCLEOTIDE SEQUENCE [LARGE SCALE GENOMIC DNA]</scope>
    <source>
        <strain evidence="10">KCTC 15684</strain>
    </source>
</reference>
<dbReference type="EC" id="1.5.1.3" evidence="3 7"/>
<dbReference type="InterPro" id="IPR012259">
    <property type="entry name" value="DHFR"/>
</dbReference>
<dbReference type="InterPro" id="IPR001796">
    <property type="entry name" value="DHFR_dom"/>
</dbReference>
<dbReference type="PRINTS" id="PR00070">
    <property type="entry name" value="DHFR"/>
</dbReference>
<evidence type="ECO:0000256" key="1">
    <source>
        <dbReference type="ARBA" id="ARBA00004903"/>
    </source>
</evidence>
<evidence type="ECO:0000256" key="2">
    <source>
        <dbReference type="ARBA" id="ARBA00009539"/>
    </source>
</evidence>
<dbReference type="GO" id="GO:0005829">
    <property type="term" value="C:cytosol"/>
    <property type="evidence" value="ECO:0007669"/>
    <property type="project" value="TreeGrafter"/>
</dbReference>
<dbReference type="SUPFAM" id="SSF53597">
    <property type="entry name" value="Dihydrofolate reductase-like"/>
    <property type="match status" value="1"/>
</dbReference>
<keyword evidence="6 7" id="KW-0560">Oxidoreductase</keyword>